<dbReference type="STRING" id="65499.SAMN04488000_122107"/>
<evidence type="ECO:0000313" key="2">
    <source>
        <dbReference type="Proteomes" id="UP000199503"/>
    </source>
</evidence>
<dbReference type="RefSeq" id="WP_143091869.1">
    <property type="nucleotide sequence ID" value="NZ_FOFV01000022.1"/>
</dbReference>
<dbReference type="Proteomes" id="UP000199503">
    <property type="component" value="Unassembled WGS sequence"/>
</dbReference>
<gene>
    <name evidence="1" type="ORF">SAMN04488000_122107</name>
</gene>
<name>A0A1H9WIQ0_9PSEU</name>
<organism evidence="1 2">
    <name type="scientific">Lentzea albida</name>
    <dbReference type="NCBI Taxonomy" id="65499"/>
    <lineage>
        <taxon>Bacteria</taxon>
        <taxon>Bacillati</taxon>
        <taxon>Actinomycetota</taxon>
        <taxon>Actinomycetes</taxon>
        <taxon>Pseudonocardiales</taxon>
        <taxon>Pseudonocardiaceae</taxon>
        <taxon>Lentzea</taxon>
    </lineage>
</organism>
<accession>A0A1H9WIQ0</accession>
<protein>
    <submittedName>
        <fullName evidence="1">Uncharacterized protein</fullName>
    </submittedName>
</protein>
<sequence length="86" mass="9079">MHTRTFQVTLRAKDPDVAPNASIAAARLISLLPPGWAGRMDDLARGTVLIIESMVPVPVDTAVAVTASAMADVSLRDWEVGGCTSF</sequence>
<proteinExistence type="predicted"/>
<evidence type="ECO:0000313" key="1">
    <source>
        <dbReference type="EMBL" id="SES33333.1"/>
    </source>
</evidence>
<reference evidence="2" key="1">
    <citation type="submission" date="2016-10" db="EMBL/GenBank/DDBJ databases">
        <authorList>
            <person name="Varghese N."/>
            <person name="Submissions S."/>
        </authorList>
    </citation>
    <scope>NUCLEOTIDE SEQUENCE [LARGE SCALE GENOMIC DNA]</scope>
    <source>
        <strain evidence="2">DSM 44437</strain>
    </source>
</reference>
<dbReference type="EMBL" id="FOFV01000022">
    <property type="protein sequence ID" value="SES33333.1"/>
    <property type="molecule type" value="Genomic_DNA"/>
</dbReference>
<keyword evidence="2" id="KW-1185">Reference proteome</keyword>
<dbReference type="AlphaFoldDB" id="A0A1H9WIQ0"/>